<feature type="transmembrane region" description="Helical" evidence="1">
    <location>
        <begin position="36"/>
        <end position="55"/>
    </location>
</feature>
<dbReference type="AlphaFoldDB" id="A0A182VFX3"/>
<evidence type="ECO:0000313" key="3">
    <source>
        <dbReference type="Proteomes" id="UP000075903"/>
    </source>
</evidence>
<proteinExistence type="predicted"/>
<dbReference type="EnsemblMetazoa" id="AMEM014312-RA">
    <property type="protein sequence ID" value="AMEM014312-PA"/>
    <property type="gene ID" value="AMEM014312"/>
</dbReference>
<organism evidence="2 3">
    <name type="scientific">Anopheles merus</name>
    <name type="common">Mosquito</name>
    <dbReference type="NCBI Taxonomy" id="30066"/>
    <lineage>
        <taxon>Eukaryota</taxon>
        <taxon>Metazoa</taxon>
        <taxon>Ecdysozoa</taxon>
        <taxon>Arthropoda</taxon>
        <taxon>Hexapoda</taxon>
        <taxon>Insecta</taxon>
        <taxon>Pterygota</taxon>
        <taxon>Neoptera</taxon>
        <taxon>Endopterygota</taxon>
        <taxon>Diptera</taxon>
        <taxon>Nematocera</taxon>
        <taxon>Culicoidea</taxon>
        <taxon>Culicidae</taxon>
        <taxon>Anophelinae</taxon>
        <taxon>Anopheles</taxon>
    </lineage>
</organism>
<keyword evidence="3" id="KW-1185">Reference proteome</keyword>
<dbReference type="VEuPathDB" id="VectorBase:AMEM014312"/>
<name>A0A182VFX3_ANOME</name>
<accession>A0A182VFX3</accession>
<reference evidence="2" key="1">
    <citation type="submission" date="2020-05" db="UniProtKB">
        <authorList>
            <consortium name="EnsemblMetazoa"/>
        </authorList>
    </citation>
    <scope>IDENTIFICATION</scope>
    <source>
        <strain evidence="2">MAF</strain>
    </source>
</reference>
<sequence>MRELEHQLTIDHRKKVEMVVRIEAGHRSAVTTTAGASFFFFFFFFFTIGITCTGFRRAATLGFVLQLGTVVQQDVCHFRMAVLTRVRQRGIARLRLGVYVCTVLQQKAHKIDMTLLGSFH</sequence>
<evidence type="ECO:0000313" key="2">
    <source>
        <dbReference type="EnsemblMetazoa" id="AMEM014312-PA"/>
    </source>
</evidence>
<keyword evidence="1" id="KW-0472">Membrane</keyword>
<evidence type="ECO:0000256" key="1">
    <source>
        <dbReference type="SAM" id="Phobius"/>
    </source>
</evidence>
<dbReference type="Proteomes" id="UP000075903">
    <property type="component" value="Unassembled WGS sequence"/>
</dbReference>
<protein>
    <submittedName>
        <fullName evidence="2">Uncharacterized protein</fullName>
    </submittedName>
</protein>
<keyword evidence="1" id="KW-1133">Transmembrane helix</keyword>
<keyword evidence="1" id="KW-0812">Transmembrane</keyword>